<comment type="caution">
    <text evidence="2">The sequence shown here is derived from an EMBL/GenBank/DDBJ whole genome shotgun (WGS) entry which is preliminary data.</text>
</comment>
<feature type="compositionally biased region" description="Basic and acidic residues" evidence="1">
    <location>
        <begin position="1"/>
        <end position="11"/>
    </location>
</feature>
<dbReference type="AlphaFoldDB" id="A0A4Y3WAW8"/>
<gene>
    <name evidence="2" type="ORF">NWI01_16370</name>
</gene>
<organism evidence="2 3">
    <name type="scientific">Nitrobacter winogradskyi</name>
    <name type="common">Nitrobacter agilis</name>
    <dbReference type="NCBI Taxonomy" id="913"/>
    <lineage>
        <taxon>Bacteria</taxon>
        <taxon>Pseudomonadati</taxon>
        <taxon>Pseudomonadota</taxon>
        <taxon>Alphaproteobacteria</taxon>
        <taxon>Hyphomicrobiales</taxon>
        <taxon>Nitrobacteraceae</taxon>
        <taxon>Nitrobacter</taxon>
    </lineage>
</organism>
<name>A0A4Y3WAW8_NITWI</name>
<evidence type="ECO:0000313" key="3">
    <source>
        <dbReference type="Proteomes" id="UP000318825"/>
    </source>
</evidence>
<evidence type="ECO:0000313" key="2">
    <source>
        <dbReference type="EMBL" id="GEC15745.1"/>
    </source>
</evidence>
<dbReference type="Proteomes" id="UP000318825">
    <property type="component" value="Unassembled WGS sequence"/>
</dbReference>
<evidence type="ECO:0000256" key="1">
    <source>
        <dbReference type="SAM" id="MobiDB-lite"/>
    </source>
</evidence>
<sequence length="65" mass="7424">MEISGRLERFQTKRTPVRVKKTRQTKIRESDSSSIRSGKTPGDIGRAVSELRGRERNRLRSAPAE</sequence>
<dbReference type="EMBL" id="BJNF01000041">
    <property type="protein sequence ID" value="GEC15745.1"/>
    <property type="molecule type" value="Genomic_DNA"/>
</dbReference>
<feature type="compositionally biased region" description="Basic residues" evidence="1">
    <location>
        <begin position="15"/>
        <end position="25"/>
    </location>
</feature>
<proteinExistence type="predicted"/>
<reference evidence="2 3" key="1">
    <citation type="submission" date="2019-06" db="EMBL/GenBank/DDBJ databases">
        <title>Whole genome shotgun sequence of Nitrobacter winogradskyi NBRC 14297.</title>
        <authorList>
            <person name="Hosoyama A."/>
            <person name="Uohara A."/>
            <person name="Ohji S."/>
            <person name="Ichikawa N."/>
        </authorList>
    </citation>
    <scope>NUCLEOTIDE SEQUENCE [LARGE SCALE GENOMIC DNA]</scope>
    <source>
        <strain evidence="2 3">NBRC 14297</strain>
    </source>
</reference>
<feature type="compositionally biased region" description="Basic and acidic residues" evidence="1">
    <location>
        <begin position="49"/>
        <end position="58"/>
    </location>
</feature>
<accession>A0A4Y3WAW8</accession>
<feature type="region of interest" description="Disordered" evidence="1">
    <location>
        <begin position="1"/>
        <end position="65"/>
    </location>
</feature>
<protein>
    <submittedName>
        <fullName evidence="2">Uncharacterized protein</fullName>
    </submittedName>
</protein>